<evidence type="ECO:0000313" key="3">
    <source>
        <dbReference type="Proteomes" id="UP001597094"/>
    </source>
</evidence>
<dbReference type="Proteomes" id="UP001597094">
    <property type="component" value="Unassembled WGS sequence"/>
</dbReference>
<feature type="compositionally biased region" description="Polar residues" evidence="1">
    <location>
        <begin position="38"/>
        <end position="51"/>
    </location>
</feature>
<proteinExistence type="predicted"/>
<name>A0ABW3SSD0_9BACT</name>
<sequence length="88" mass="9606">MKNEKNKSWEFNGFASNPEKSYEYGKKGSKLAVEASIRSMNNTGSNTQTKPAPSAEERNNHQGRPAKGGKGWQNVSDNANSKNGSSEE</sequence>
<evidence type="ECO:0000313" key="2">
    <source>
        <dbReference type="EMBL" id="MFD1187804.1"/>
    </source>
</evidence>
<gene>
    <name evidence="2" type="ORF">ACFQ2O_16430</name>
</gene>
<evidence type="ECO:0000256" key="1">
    <source>
        <dbReference type="SAM" id="MobiDB-lite"/>
    </source>
</evidence>
<feature type="compositionally biased region" description="Polar residues" evidence="1">
    <location>
        <begin position="73"/>
        <end position="88"/>
    </location>
</feature>
<feature type="region of interest" description="Disordered" evidence="1">
    <location>
        <begin position="1"/>
        <end position="88"/>
    </location>
</feature>
<organism evidence="2 3">
    <name type="scientific">Pontibacter rugosus</name>
    <dbReference type="NCBI Taxonomy" id="1745966"/>
    <lineage>
        <taxon>Bacteria</taxon>
        <taxon>Pseudomonadati</taxon>
        <taxon>Bacteroidota</taxon>
        <taxon>Cytophagia</taxon>
        <taxon>Cytophagales</taxon>
        <taxon>Hymenobacteraceae</taxon>
        <taxon>Pontibacter</taxon>
    </lineage>
</organism>
<comment type="caution">
    <text evidence="2">The sequence shown here is derived from an EMBL/GenBank/DDBJ whole genome shotgun (WGS) entry which is preliminary data.</text>
</comment>
<keyword evidence="3" id="KW-1185">Reference proteome</keyword>
<dbReference type="RefSeq" id="WP_377530145.1">
    <property type="nucleotide sequence ID" value="NZ_JBHTLD010000177.1"/>
</dbReference>
<dbReference type="EMBL" id="JBHTLD010000177">
    <property type="protein sequence ID" value="MFD1187804.1"/>
    <property type="molecule type" value="Genomic_DNA"/>
</dbReference>
<protein>
    <submittedName>
        <fullName evidence="2">Uncharacterized protein</fullName>
    </submittedName>
</protein>
<reference evidence="3" key="1">
    <citation type="journal article" date="2019" name="Int. J. Syst. Evol. Microbiol.">
        <title>The Global Catalogue of Microorganisms (GCM) 10K type strain sequencing project: providing services to taxonomists for standard genome sequencing and annotation.</title>
        <authorList>
            <consortium name="The Broad Institute Genomics Platform"/>
            <consortium name="The Broad Institute Genome Sequencing Center for Infectious Disease"/>
            <person name="Wu L."/>
            <person name="Ma J."/>
        </authorList>
    </citation>
    <scope>NUCLEOTIDE SEQUENCE [LARGE SCALE GENOMIC DNA]</scope>
    <source>
        <strain evidence="3">JCM 31319</strain>
    </source>
</reference>
<accession>A0ABW3SSD0</accession>